<evidence type="ECO:0000313" key="4">
    <source>
        <dbReference type="Proteomes" id="UP000192257"/>
    </source>
</evidence>
<proteinExistence type="predicted"/>
<dbReference type="Proteomes" id="UP000192257">
    <property type="component" value="Unassembled WGS sequence"/>
</dbReference>
<feature type="repeat" description="ARM" evidence="1">
    <location>
        <begin position="524"/>
        <end position="568"/>
    </location>
</feature>
<evidence type="ECO:0000256" key="1">
    <source>
        <dbReference type="PROSITE-ProRule" id="PRU00259"/>
    </source>
</evidence>
<dbReference type="PANTHER" id="PTHR22895:SF6">
    <property type="match status" value="1"/>
</dbReference>
<dbReference type="SUPFAM" id="SSF48371">
    <property type="entry name" value="ARM repeat"/>
    <property type="match status" value="1"/>
</dbReference>
<feature type="region of interest" description="Disordered" evidence="2">
    <location>
        <begin position="188"/>
        <end position="210"/>
    </location>
</feature>
<dbReference type="AlphaFoldDB" id="A0A1X0NSF1"/>
<dbReference type="Gene3D" id="1.25.10.10">
    <property type="entry name" value="Leucine-rich Repeat Variant"/>
    <property type="match status" value="1"/>
</dbReference>
<dbReference type="InterPro" id="IPR000225">
    <property type="entry name" value="Armadillo"/>
</dbReference>
<dbReference type="InterPro" id="IPR016024">
    <property type="entry name" value="ARM-type_fold"/>
</dbReference>
<feature type="region of interest" description="Disordered" evidence="2">
    <location>
        <begin position="695"/>
        <end position="735"/>
    </location>
</feature>
<dbReference type="VEuPathDB" id="TriTrypDB:TM35_000212230"/>
<dbReference type="PROSITE" id="PS50176">
    <property type="entry name" value="ARM_REPEAT"/>
    <property type="match status" value="1"/>
</dbReference>
<accession>A0A1X0NSF1</accession>
<evidence type="ECO:0000313" key="3">
    <source>
        <dbReference type="EMBL" id="ORC87617.1"/>
    </source>
</evidence>
<dbReference type="InterPro" id="IPR011989">
    <property type="entry name" value="ARM-like"/>
</dbReference>
<protein>
    <submittedName>
        <fullName evidence="3">Uncharacterized protein</fullName>
    </submittedName>
</protein>
<keyword evidence="4" id="KW-1185">Reference proteome</keyword>
<feature type="region of interest" description="Disordered" evidence="2">
    <location>
        <begin position="57"/>
        <end position="78"/>
    </location>
</feature>
<dbReference type="OrthoDB" id="273435at2759"/>
<dbReference type="GeneID" id="39986853"/>
<gene>
    <name evidence="3" type="ORF">TM35_000212230</name>
</gene>
<dbReference type="PANTHER" id="PTHR22895">
    <property type="entry name" value="ARMADILLO REPEAT-CONTAINING PROTEIN 6"/>
    <property type="match status" value="1"/>
</dbReference>
<name>A0A1X0NSF1_9TRYP</name>
<sequence length="877" mass="98073">MNSSTNGVRVVHDTRVLNNRVHRSMEGWSIIEKISDFTHAVCRVTDGRGTAILIALPSHDSSQPPQSQQTSNTHENPGVLLTTSFVFPTREEAQGATVTFLEQPVAGTFARLGRRVPPVTAGVRVDKVFVCSTSQAAPRRAARAAEPTFSAATMRENRRMFAMNRENLLHADYGDSMLSGASDDEMYEYEYEEEEEEREEEEEDADEEELGYTLTLCDLKPLEEVWQGHASQSTLPPLHGASASPFSTSLPPLDHSYTVGSVTSGCSTAAGGPVRTVNTVNTSNSSSNGLKLPIKPLPLPLLLSRIAPVRVGDHHLMITHINGTERHYVVQTVKKVGKDSCEYEFFDPSSEFSSGGPIFDMRGDFVGVQHQCGDHSYGIFISSIVRHLFHLNVLGICRLPIVDVRSDVEGNFDMGAAVPDEVFNQPFHINQRYCVLNVGAGDQLIEYEDFKRLRLRNNIHGSTQPPSLVAPESIAVWREFYTDFGSLVLILHAFSHSPKVVKLALEEMTSHEHRLHLSSVASLGGIGVILEIIDGYPHNEEIVLAALTVLARTSLYNSNREAIYRCDGVLTVLEIMNEYSHQAYIQQWGFCCLYNLMSEDSPIRVETTHLFICTQGIAIAMEALSTHRNDRHVLRYASFTLACVVKNNVRYVPEMVSGGIIEIIVNRMKEHSDDNFIFMGLANLLLELLRHVVSEEEEEGEGEEKEEEEREEREREEQQQEEEEEKNEDALPLLDTPSILYKPEMDIFENGTTTTDAIPHSSATRSLLLGESNNRSLDSMWGCELLNELVDAQLITVLCDVMSREAQETYSSAAVTLLEECIASVLVLLQCRLTELREELSTVKLTETCQTIMCNFPTEKVLMRRCTKVLRLLTFLL</sequence>
<feature type="compositionally biased region" description="Low complexity" evidence="2">
    <location>
        <begin position="61"/>
        <end position="71"/>
    </location>
</feature>
<reference evidence="3 4" key="1">
    <citation type="submission" date="2017-03" db="EMBL/GenBank/DDBJ databases">
        <title>An alternative strategy for trypanosome survival in the mammalian bloodstream revealed through genome and transcriptome analysis of the ubiquitous bovine parasite Trypanosoma (Megatrypanum) theileri.</title>
        <authorList>
            <person name="Kelly S."/>
            <person name="Ivens A."/>
            <person name="Mott A."/>
            <person name="O'Neill E."/>
            <person name="Emms D."/>
            <person name="Macleod O."/>
            <person name="Voorheis P."/>
            <person name="Matthews J."/>
            <person name="Matthews K."/>
            <person name="Carrington M."/>
        </authorList>
    </citation>
    <scope>NUCLEOTIDE SEQUENCE [LARGE SCALE GENOMIC DNA]</scope>
    <source>
        <strain evidence="3">Edinburgh</strain>
    </source>
</reference>
<comment type="caution">
    <text evidence="3">The sequence shown here is derived from an EMBL/GenBank/DDBJ whole genome shotgun (WGS) entry which is preliminary data.</text>
</comment>
<evidence type="ECO:0000256" key="2">
    <source>
        <dbReference type="SAM" id="MobiDB-lite"/>
    </source>
</evidence>
<organism evidence="3 4">
    <name type="scientific">Trypanosoma theileri</name>
    <dbReference type="NCBI Taxonomy" id="67003"/>
    <lineage>
        <taxon>Eukaryota</taxon>
        <taxon>Discoba</taxon>
        <taxon>Euglenozoa</taxon>
        <taxon>Kinetoplastea</taxon>
        <taxon>Metakinetoplastina</taxon>
        <taxon>Trypanosomatida</taxon>
        <taxon>Trypanosomatidae</taxon>
        <taxon>Trypanosoma</taxon>
    </lineage>
</organism>
<dbReference type="RefSeq" id="XP_028881683.1">
    <property type="nucleotide sequence ID" value="XM_029027073.1"/>
</dbReference>
<feature type="compositionally biased region" description="Acidic residues" evidence="2">
    <location>
        <begin position="695"/>
        <end position="711"/>
    </location>
</feature>
<dbReference type="EMBL" id="NBCO01000021">
    <property type="protein sequence ID" value="ORC87617.1"/>
    <property type="molecule type" value="Genomic_DNA"/>
</dbReference>